<reference evidence="1" key="1">
    <citation type="journal article" name="BMC Genomics">
        <title>Long-read sequencing and de novo genome assembly of marine medaka (Oryzias melastigma).</title>
        <authorList>
            <person name="Liang P."/>
            <person name="Saqib H.S.A."/>
            <person name="Ni X."/>
            <person name="Shen Y."/>
        </authorList>
    </citation>
    <scope>NUCLEOTIDE SEQUENCE</scope>
    <source>
        <strain evidence="1">Bigg-433</strain>
    </source>
</reference>
<evidence type="ECO:0000313" key="2">
    <source>
        <dbReference type="Proteomes" id="UP000646548"/>
    </source>
</evidence>
<dbReference type="Proteomes" id="UP000646548">
    <property type="component" value="Unassembled WGS sequence"/>
</dbReference>
<proteinExistence type="predicted"/>
<dbReference type="AlphaFoldDB" id="A0A834FI54"/>
<gene>
    <name evidence="1" type="ORF">FQA47_012742</name>
</gene>
<dbReference type="EMBL" id="WKFB01000133">
    <property type="protein sequence ID" value="KAF6734524.1"/>
    <property type="molecule type" value="Genomic_DNA"/>
</dbReference>
<organism evidence="1 2">
    <name type="scientific">Oryzias melastigma</name>
    <name type="common">Marine medaka</name>
    <dbReference type="NCBI Taxonomy" id="30732"/>
    <lineage>
        <taxon>Eukaryota</taxon>
        <taxon>Metazoa</taxon>
        <taxon>Chordata</taxon>
        <taxon>Craniata</taxon>
        <taxon>Vertebrata</taxon>
        <taxon>Euteleostomi</taxon>
        <taxon>Actinopterygii</taxon>
        <taxon>Neopterygii</taxon>
        <taxon>Teleostei</taxon>
        <taxon>Neoteleostei</taxon>
        <taxon>Acanthomorphata</taxon>
        <taxon>Ovalentaria</taxon>
        <taxon>Atherinomorphae</taxon>
        <taxon>Beloniformes</taxon>
        <taxon>Adrianichthyidae</taxon>
        <taxon>Oryziinae</taxon>
        <taxon>Oryzias</taxon>
    </lineage>
</organism>
<name>A0A834FI54_ORYME</name>
<evidence type="ECO:0000313" key="1">
    <source>
        <dbReference type="EMBL" id="KAF6734524.1"/>
    </source>
</evidence>
<sequence length="112" mass="12305">METNRDPSAVILFFHSPPIYPALQLCSRSAPPHLLPVWLLGSHHKKLPIRLGEEIIAIMTAAGQHITEIADCSREEGRRGGHCLHCAGATQYYPSMTTAHPHAAFSSHSVFL</sequence>
<accession>A0A834FI54</accession>
<comment type="caution">
    <text evidence="1">The sequence shown here is derived from an EMBL/GenBank/DDBJ whole genome shotgun (WGS) entry which is preliminary data.</text>
</comment>
<protein>
    <submittedName>
        <fullName evidence="1">Uncharacterized protein</fullName>
    </submittedName>
</protein>